<feature type="repeat" description="WD" evidence="6">
    <location>
        <begin position="93"/>
        <end position="133"/>
    </location>
</feature>
<keyword evidence="2 6" id="KW-0853">WD repeat</keyword>
<dbReference type="InterPro" id="IPR050505">
    <property type="entry name" value="WDR55/POC1"/>
</dbReference>
<dbReference type="Proteomes" id="UP000077315">
    <property type="component" value="Unassembled WGS sequence"/>
</dbReference>
<keyword evidence="8" id="KW-1185">Reference proteome</keyword>
<dbReference type="Pfam" id="PF24796">
    <property type="entry name" value="WDR55"/>
    <property type="match status" value="1"/>
</dbReference>
<protein>
    <recommendedName>
        <fullName evidence="4">WD repeat-containing protein JIP5</fullName>
    </recommendedName>
    <alternativeName>
        <fullName evidence="5">WD repeat-containing protein jip5</fullName>
    </alternativeName>
</protein>
<gene>
    <name evidence="7" type="ORF">PHYBLDRAFT_18392</name>
</gene>
<dbReference type="InterPro" id="IPR015943">
    <property type="entry name" value="WD40/YVTN_repeat-like_dom_sf"/>
</dbReference>
<evidence type="ECO:0000313" key="7">
    <source>
        <dbReference type="EMBL" id="OAD78869.1"/>
    </source>
</evidence>
<dbReference type="InParanoid" id="A0A167Q0L9"/>
<sequence>MQVPEPIPLDDHVFDFAFHPKESLLVAGLITGHVHCYRYGVEGNQQLWSTQLSKKSCRGVEFTPEGSVLISISRDRSIQKVDVQTGRLLMRMPKAHKYPINKMCLMDENMMATGDDEGVVKIWDQRTQKAVKEYKVHEDFIADMIFTDGYSNIQINRGDGRLSVHDLRADQPTGPPEPVEDELLCLSILKNGTQVVAGSQSGALYLWQWGEWKTKTPPSGPDRWVGHPSSVDSQCKLDEETICTGGSDGILRLVTIVPKRRFEGVLGDHGEDFPVERVRMTAQQDFLGSCGHDLQLRFWDVGFLFEQETSKPTNTFYHDLT</sequence>
<comment type="similarity">
    <text evidence="1">Belongs to the WD repeat WDR55 family.</text>
</comment>
<evidence type="ECO:0000256" key="4">
    <source>
        <dbReference type="ARBA" id="ARBA00039238"/>
    </source>
</evidence>
<evidence type="ECO:0000256" key="6">
    <source>
        <dbReference type="PROSITE-ProRule" id="PRU00221"/>
    </source>
</evidence>
<dbReference type="PANTHER" id="PTHR44019">
    <property type="entry name" value="WD REPEAT-CONTAINING PROTEIN 55"/>
    <property type="match status" value="1"/>
</dbReference>
<dbReference type="PROSITE" id="PS50082">
    <property type="entry name" value="WD_REPEATS_2"/>
    <property type="match status" value="1"/>
</dbReference>
<dbReference type="VEuPathDB" id="FungiDB:PHYBLDRAFT_18392"/>
<organism evidence="7 8">
    <name type="scientific">Phycomyces blakesleeanus (strain ATCC 8743b / DSM 1359 / FGSC 10004 / NBRC 33097 / NRRL 1555)</name>
    <dbReference type="NCBI Taxonomy" id="763407"/>
    <lineage>
        <taxon>Eukaryota</taxon>
        <taxon>Fungi</taxon>
        <taxon>Fungi incertae sedis</taxon>
        <taxon>Mucoromycota</taxon>
        <taxon>Mucoromycotina</taxon>
        <taxon>Mucoromycetes</taxon>
        <taxon>Mucorales</taxon>
        <taxon>Phycomycetaceae</taxon>
        <taxon>Phycomyces</taxon>
    </lineage>
</organism>
<dbReference type="PANTHER" id="PTHR44019:SF20">
    <property type="entry name" value="WD REPEAT-CONTAINING PROTEIN 55"/>
    <property type="match status" value="1"/>
</dbReference>
<dbReference type="EMBL" id="KV440973">
    <property type="protein sequence ID" value="OAD78869.1"/>
    <property type="molecule type" value="Genomic_DNA"/>
</dbReference>
<dbReference type="RefSeq" id="XP_018296909.1">
    <property type="nucleotide sequence ID" value="XM_018438856.1"/>
</dbReference>
<dbReference type="GeneID" id="28999762"/>
<dbReference type="SUPFAM" id="SSF50978">
    <property type="entry name" value="WD40 repeat-like"/>
    <property type="match status" value="1"/>
</dbReference>
<dbReference type="Gene3D" id="2.130.10.10">
    <property type="entry name" value="YVTN repeat-like/Quinoprotein amine dehydrogenase"/>
    <property type="match status" value="2"/>
</dbReference>
<evidence type="ECO:0000256" key="2">
    <source>
        <dbReference type="ARBA" id="ARBA00022574"/>
    </source>
</evidence>
<dbReference type="FunCoup" id="A0A167Q0L9">
    <property type="interactions" value="523"/>
</dbReference>
<evidence type="ECO:0000256" key="1">
    <source>
        <dbReference type="ARBA" id="ARBA00007625"/>
    </source>
</evidence>
<dbReference type="OrthoDB" id="10248475at2759"/>
<dbReference type="InterPro" id="IPR001680">
    <property type="entry name" value="WD40_rpt"/>
</dbReference>
<evidence type="ECO:0000313" key="8">
    <source>
        <dbReference type="Proteomes" id="UP000077315"/>
    </source>
</evidence>
<accession>A0A167Q0L9</accession>
<reference evidence="8" key="1">
    <citation type="submission" date="2015-06" db="EMBL/GenBank/DDBJ databases">
        <title>Expansion of signal transduction pathways in fungi by whole-genome duplication.</title>
        <authorList>
            <consortium name="DOE Joint Genome Institute"/>
            <person name="Corrochano L.M."/>
            <person name="Kuo A."/>
            <person name="Marcet-Houben M."/>
            <person name="Polaino S."/>
            <person name="Salamov A."/>
            <person name="Villalobos J.M."/>
            <person name="Alvarez M.I."/>
            <person name="Avalos J."/>
            <person name="Benito E.P."/>
            <person name="Benoit I."/>
            <person name="Burger G."/>
            <person name="Camino L.P."/>
            <person name="Canovas D."/>
            <person name="Cerda-Olmedo E."/>
            <person name="Cheng J.-F."/>
            <person name="Dominguez A."/>
            <person name="Elias M."/>
            <person name="Eslava A.P."/>
            <person name="Glaser F."/>
            <person name="Grimwood J."/>
            <person name="Gutierrez G."/>
            <person name="Heitman J."/>
            <person name="Henrissat B."/>
            <person name="Iturriaga E.A."/>
            <person name="Lang B.F."/>
            <person name="Lavin J.L."/>
            <person name="Lee S."/>
            <person name="Li W."/>
            <person name="Lindquist E."/>
            <person name="Lopez-Garcia S."/>
            <person name="Luque E.M."/>
            <person name="Marcos A.T."/>
            <person name="Martin J."/>
            <person name="McCluskey K."/>
            <person name="Medina H.R."/>
            <person name="Miralles-Duran A."/>
            <person name="Miyazaki A."/>
            <person name="Munoz-Torres E."/>
            <person name="Oguiza J.A."/>
            <person name="Ohm R."/>
            <person name="Olmedo M."/>
            <person name="Orejas M."/>
            <person name="Ortiz-Castellanos L."/>
            <person name="Pisabarro A.G."/>
            <person name="Rodriguez-Romero J."/>
            <person name="Ruiz-Herrera J."/>
            <person name="Ruiz-Vazquez R."/>
            <person name="Sanz C."/>
            <person name="Schackwitz W."/>
            <person name="Schmutz J."/>
            <person name="Shahriari M."/>
            <person name="Shelest E."/>
            <person name="Silva-Franco F."/>
            <person name="Soanes D."/>
            <person name="Syed K."/>
            <person name="Tagua V.G."/>
            <person name="Talbot N.J."/>
            <person name="Thon M."/>
            <person name="De vries R.P."/>
            <person name="Wiebenga A."/>
            <person name="Yadav J.S."/>
            <person name="Braun E.L."/>
            <person name="Baker S."/>
            <person name="Garre V."/>
            <person name="Horwitz B."/>
            <person name="Torres-Martinez S."/>
            <person name="Idnurm A."/>
            <person name="Herrera-Estrella A."/>
            <person name="Gabaldon T."/>
            <person name="Grigoriev I.V."/>
        </authorList>
    </citation>
    <scope>NUCLEOTIDE SEQUENCE [LARGE SCALE GENOMIC DNA]</scope>
    <source>
        <strain evidence="8">NRRL 1555(-)</strain>
    </source>
</reference>
<proteinExistence type="inferred from homology"/>
<dbReference type="InterPro" id="IPR036322">
    <property type="entry name" value="WD40_repeat_dom_sf"/>
</dbReference>
<evidence type="ECO:0000256" key="3">
    <source>
        <dbReference type="ARBA" id="ARBA00022737"/>
    </source>
</evidence>
<dbReference type="AlphaFoldDB" id="A0A167Q0L9"/>
<dbReference type="SMART" id="SM00320">
    <property type="entry name" value="WD40"/>
    <property type="match status" value="6"/>
</dbReference>
<keyword evidence="3" id="KW-0677">Repeat</keyword>
<evidence type="ECO:0000256" key="5">
    <source>
        <dbReference type="ARBA" id="ARBA00039514"/>
    </source>
</evidence>
<dbReference type="STRING" id="763407.A0A167Q0L9"/>
<name>A0A167Q0L9_PHYB8</name>